<dbReference type="AlphaFoldDB" id="A0A2T7NNG5"/>
<keyword evidence="2" id="KW-0694">RNA-binding</keyword>
<dbReference type="SMART" id="SM00322">
    <property type="entry name" value="KH"/>
    <property type="match status" value="2"/>
</dbReference>
<evidence type="ECO:0000256" key="2">
    <source>
        <dbReference type="PROSITE-ProRule" id="PRU00117"/>
    </source>
</evidence>
<dbReference type="Proteomes" id="UP000245119">
    <property type="component" value="Linkage Group LG10"/>
</dbReference>
<accession>A0A2T7NNG5</accession>
<proteinExistence type="predicted"/>
<feature type="domain" description="K Homology" evidence="4">
    <location>
        <begin position="20"/>
        <end position="90"/>
    </location>
</feature>
<reference evidence="5 6" key="1">
    <citation type="submission" date="2018-04" db="EMBL/GenBank/DDBJ databases">
        <title>The genome of golden apple snail Pomacea canaliculata provides insight into stress tolerance and invasive adaptation.</title>
        <authorList>
            <person name="Liu C."/>
            <person name="Liu B."/>
            <person name="Ren Y."/>
            <person name="Zhang Y."/>
            <person name="Wang H."/>
            <person name="Li S."/>
            <person name="Jiang F."/>
            <person name="Yin L."/>
            <person name="Zhang G."/>
            <person name="Qian W."/>
            <person name="Fan W."/>
        </authorList>
    </citation>
    <scope>NUCLEOTIDE SEQUENCE [LARGE SCALE GENOMIC DNA]</scope>
    <source>
        <strain evidence="5">SZHN2017</strain>
        <tissue evidence="5">Muscle</tissue>
    </source>
</reference>
<gene>
    <name evidence="5" type="ORF">C0Q70_15941</name>
</gene>
<feature type="domain" description="K Homology" evidence="4">
    <location>
        <begin position="110"/>
        <end position="180"/>
    </location>
</feature>
<evidence type="ECO:0000313" key="5">
    <source>
        <dbReference type="EMBL" id="PVD22686.1"/>
    </source>
</evidence>
<dbReference type="InterPro" id="IPR004088">
    <property type="entry name" value="KH_dom_type_1"/>
</dbReference>
<organism evidence="5 6">
    <name type="scientific">Pomacea canaliculata</name>
    <name type="common">Golden apple snail</name>
    <dbReference type="NCBI Taxonomy" id="400727"/>
    <lineage>
        <taxon>Eukaryota</taxon>
        <taxon>Metazoa</taxon>
        <taxon>Spiralia</taxon>
        <taxon>Lophotrochozoa</taxon>
        <taxon>Mollusca</taxon>
        <taxon>Gastropoda</taxon>
        <taxon>Caenogastropoda</taxon>
        <taxon>Architaenioglossa</taxon>
        <taxon>Ampullarioidea</taxon>
        <taxon>Ampullariidae</taxon>
        <taxon>Pomacea</taxon>
    </lineage>
</organism>
<dbReference type="GO" id="GO:0003723">
    <property type="term" value="F:RNA binding"/>
    <property type="evidence" value="ECO:0007669"/>
    <property type="project" value="UniProtKB-UniRule"/>
</dbReference>
<protein>
    <recommendedName>
        <fullName evidence="4">K Homology domain-containing protein</fullName>
    </recommendedName>
</protein>
<dbReference type="PANTHER" id="PTHR10288">
    <property type="entry name" value="KH DOMAIN CONTAINING RNA BINDING PROTEIN"/>
    <property type="match status" value="1"/>
</dbReference>
<dbReference type="CDD" id="cd00105">
    <property type="entry name" value="KH-I"/>
    <property type="match status" value="2"/>
</dbReference>
<dbReference type="Pfam" id="PF00013">
    <property type="entry name" value="KH_1"/>
    <property type="match status" value="2"/>
</dbReference>
<evidence type="ECO:0000313" key="6">
    <source>
        <dbReference type="Proteomes" id="UP000245119"/>
    </source>
</evidence>
<comment type="caution">
    <text evidence="5">The sequence shown here is derived from an EMBL/GenBank/DDBJ whole genome shotgun (WGS) entry which is preliminary data.</text>
</comment>
<dbReference type="EMBL" id="PZQS01000010">
    <property type="protein sequence ID" value="PVD22686.1"/>
    <property type="molecule type" value="Genomic_DNA"/>
</dbReference>
<dbReference type="InterPro" id="IPR036612">
    <property type="entry name" value="KH_dom_type_1_sf"/>
</dbReference>
<dbReference type="Gene3D" id="3.30.1370.10">
    <property type="entry name" value="K Homology domain, type 1"/>
    <property type="match status" value="2"/>
</dbReference>
<dbReference type="OrthoDB" id="6161866at2759"/>
<evidence type="ECO:0000256" key="1">
    <source>
        <dbReference type="ARBA" id="ARBA00022737"/>
    </source>
</evidence>
<keyword evidence="6" id="KW-1185">Reference proteome</keyword>
<dbReference type="PROSITE" id="PS50084">
    <property type="entry name" value="KH_TYPE_1"/>
    <property type="match status" value="2"/>
</dbReference>
<feature type="compositionally biased region" description="Basic and acidic residues" evidence="3">
    <location>
        <begin position="57"/>
        <end position="70"/>
    </location>
</feature>
<dbReference type="SUPFAM" id="SSF54791">
    <property type="entry name" value="Eukaryotic type KH-domain (KH-domain type I)"/>
    <property type="match status" value="2"/>
</dbReference>
<dbReference type="InterPro" id="IPR004087">
    <property type="entry name" value="KH_dom"/>
</dbReference>
<feature type="region of interest" description="Disordered" evidence="3">
    <location>
        <begin position="1"/>
        <end position="26"/>
    </location>
</feature>
<keyword evidence="1" id="KW-0677">Repeat</keyword>
<evidence type="ECO:0000259" key="4">
    <source>
        <dbReference type="SMART" id="SM00322"/>
    </source>
</evidence>
<feature type="region of interest" description="Disordered" evidence="3">
    <location>
        <begin position="45"/>
        <end position="114"/>
    </location>
</feature>
<feature type="compositionally biased region" description="Gly residues" evidence="3">
    <location>
        <begin position="1"/>
        <end position="21"/>
    </location>
</feature>
<name>A0A2T7NNG5_POMCA</name>
<sequence>MSSGFGSRGGFSGRSRSGGSGNSVDMFVPAGDCGKIIGRGGSKIRELQESSGARIKVSRDDEGDGTRRVELSGSESAVAEAERLINDILENGDERAPRQQQSYGNGGGSGGSREVIQIDSSYVGRLIGKGGSKVRELQDESGCRINVSRDGGSCGRTDVELIGSRSAIDRAKYAIDSITSQIY</sequence>
<dbReference type="OMA" id="CAREEMP"/>
<evidence type="ECO:0000256" key="3">
    <source>
        <dbReference type="SAM" id="MobiDB-lite"/>
    </source>
</evidence>